<sequence length="349" mass="38447">MKKIFKAGWVILALGAVLAIVGAAFNGVKAVEFNGFKVQTVKKDTAITKTYAKKEFERIEFVNGSGYFVPMELEIRQGQDYSVSYSGSSRFEPKIDYQNGTLKVARGQEMHGFSFDFNDYRSKIDSKLIITVPENVKLSFVKVNGNYDNIKLEKLNIATLELEADSSEKLSLNEVTTERTDIDMNTDEVTITNSKLNNGELSLDRVADLVVSGGELTNINVKVDSEGRVYYKDGLVLNGGGTQLADEVYGYASDDDNDADNDSDYVDNSEPSADLDADTITIKGKYEIKNNDGATRIMNATVQGYRLTNKHGKNNLHDQQQTNGGTLEENADQADVLTLSSQTGENTVK</sequence>
<evidence type="ECO:0000313" key="3">
    <source>
        <dbReference type="Proteomes" id="UP000051612"/>
    </source>
</evidence>
<dbReference type="AlphaFoldDB" id="A0A0R2BDW8"/>
<evidence type="ECO:0000313" key="2">
    <source>
        <dbReference type="EMBL" id="KRM76885.1"/>
    </source>
</evidence>
<proteinExistence type="predicted"/>
<dbReference type="PATRIC" id="fig|1423772.3.peg.1352"/>
<protein>
    <submittedName>
        <fullName evidence="2">Uncharacterized protein</fullName>
    </submittedName>
</protein>
<accession>A0A0R2BDW8</accession>
<evidence type="ECO:0000256" key="1">
    <source>
        <dbReference type="SAM" id="MobiDB-lite"/>
    </source>
</evidence>
<dbReference type="RefSeq" id="WP_056958307.1">
    <property type="nucleotide sequence ID" value="NZ_AYYN01000028.1"/>
</dbReference>
<dbReference type="Proteomes" id="UP000051612">
    <property type="component" value="Unassembled WGS sequence"/>
</dbReference>
<feature type="region of interest" description="Disordered" evidence="1">
    <location>
        <begin position="251"/>
        <end position="274"/>
    </location>
</feature>
<organism evidence="2 3">
    <name type="scientific">Ligilactobacillus murinus DSM 20452 = NBRC 14221</name>
    <dbReference type="NCBI Taxonomy" id="1423772"/>
    <lineage>
        <taxon>Bacteria</taxon>
        <taxon>Bacillati</taxon>
        <taxon>Bacillota</taxon>
        <taxon>Bacilli</taxon>
        <taxon>Lactobacillales</taxon>
        <taxon>Lactobacillaceae</taxon>
        <taxon>Ligilactobacillus</taxon>
    </lineage>
</organism>
<dbReference type="Gene3D" id="2.160.20.120">
    <property type="match status" value="1"/>
</dbReference>
<name>A0A0R2BDW8_9LACO</name>
<feature type="compositionally biased region" description="Acidic residues" evidence="1">
    <location>
        <begin position="253"/>
        <end position="274"/>
    </location>
</feature>
<dbReference type="EMBL" id="AYYN01000028">
    <property type="protein sequence ID" value="KRM76885.1"/>
    <property type="molecule type" value="Genomic_DNA"/>
</dbReference>
<reference evidence="2 3" key="1">
    <citation type="journal article" date="2015" name="Genome Announc.">
        <title>Expanding the biotechnology potential of lactobacilli through comparative genomics of 213 strains and associated genera.</title>
        <authorList>
            <person name="Sun Z."/>
            <person name="Harris H.M."/>
            <person name="McCann A."/>
            <person name="Guo C."/>
            <person name="Argimon S."/>
            <person name="Zhang W."/>
            <person name="Yang X."/>
            <person name="Jeffery I.B."/>
            <person name="Cooney J.C."/>
            <person name="Kagawa T.F."/>
            <person name="Liu W."/>
            <person name="Song Y."/>
            <person name="Salvetti E."/>
            <person name="Wrobel A."/>
            <person name="Rasinkangas P."/>
            <person name="Parkhill J."/>
            <person name="Rea M.C."/>
            <person name="O'Sullivan O."/>
            <person name="Ritari J."/>
            <person name="Douillard F.P."/>
            <person name="Paul Ross R."/>
            <person name="Yang R."/>
            <person name="Briner A.E."/>
            <person name="Felis G.E."/>
            <person name="de Vos W.M."/>
            <person name="Barrangou R."/>
            <person name="Klaenhammer T.R."/>
            <person name="Caufield P.W."/>
            <person name="Cui Y."/>
            <person name="Zhang H."/>
            <person name="O'Toole P.W."/>
        </authorList>
    </citation>
    <scope>NUCLEOTIDE SEQUENCE [LARGE SCALE GENOMIC DNA]</scope>
    <source>
        <strain evidence="2 3">DSM 20452</strain>
    </source>
</reference>
<gene>
    <name evidence="2" type="ORF">FC48_GL001263</name>
</gene>
<comment type="caution">
    <text evidence="2">The sequence shown here is derived from an EMBL/GenBank/DDBJ whole genome shotgun (WGS) entry which is preliminary data.</text>
</comment>